<dbReference type="SUPFAM" id="SSF54695">
    <property type="entry name" value="POZ domain"/>
    <property type="match status" value="1"/>
</dbReference>
<organism evidence="2 3">
    <name type="scientific">Apiospora rasikravindrae</name>
    <dbReference type="NCBI Taxonomy" id="990691"/>
    <lineage>
        <taxon>Eukaryota</taxon>
        <taxon>Fungi</taxon>
        <taxon>Dikarya</taxon>
        <taxon>Ascomycota</taxon>
        <taxon>Pezizomycotina</taxon>
        <taxon>Sordariomycetes</taxon>
        <taxon>Xylariomycetidae</taxon>
        <taxon>Amphisphaeriales</taxon>
        <taxon>Apiosporaceae</taxon>
        <taxon>Apiospora</taxon>
    </lineage>
</organism>
<evidence type="ECO:0000259" key="1">
    <source>
        <dbReference type="Pfam" id="PF00651"/>
    </source>
</evidence>
<reference evidence="2 3" key="1">
    <citation type="submission" date="2023-01" db="EMBL/GenBank/DDBJ databases">
        <title>Analysis of 21 Apiospora genomes using comparative genomics revels a genus with tremendous synthesis potential of carbohydrate active enzymes and secondary metabolites.</title>
        <authorList>
            <person name="Sorensen T."/>
        </authorList>
    </citation>
    <scope>NUCLEOTIDE SEQUENCE [LARGE SCALE GENOMIC DNA]</scope>
    <source>
        <strain evidence="2 3">CBS 33761</strain>
    </source>
</reference>
<evidence type="ECO:0000313" key="3">
    <source>
        <dbReference type="Proteomes" id="UP001444661"/>
    </source>
</evidence>
<dbReference type="Gene3D" id="3.30.710.10">
    <property type="entry name" value="Potassium Channel Kv1.1, Chain A"/>
    <property type="match status" value="1"/>
</dbReference>
<gene>
    <name evidence="2" type="ORF">PG993_014271</name>
</gene>
<dbReference type="Proteomes" id="UP001444661">
    <property type="component" value="Unassembled WGS sequence"/>
</dbReference>
<dbReference type="InterPro" id="IPR011333">
    <property type="entry name" value="SKP1/BTB/POZ_sf"/>
</dbReference>
<keyword evidence="3" id="KW-1185">Reference proteome</keyword>
<dbReference type="CDD" id="cd18186">
    <property type="entry name" value="BTB_POZ_ZBTB_KLHL-like"/>
    <property type="match status" value="1"/>
</dbReference>
<sequence length="366" mass="41521">MGSTRYDLDQDGDIELILRNPNVPFAEWHEDSPDEWSFWEPLAGGKQMAKKSKGFARLFKSLDPGYEPEGLPLAANNAKDVPASESNDITTTDDGVEIHMRLSSKHLILASTYFQKMLQGPWEESKTRTLEAFDWDADAMLILMNIIHGRIRRVSRSISLEMLAKIASLVDYYDCHEIVELYADCWISNLKHNLPKEYSRDLVLWLSISCVFSQGSLFQTLTKVVMKEARGPLPTLNLPIPQHIVDALDQRRQKSLDGIISGLHDLLSYFDSRTSCSFECSSILLGALTRQMQRRGFLNPKPTRPYLGYSVAETTKALCSFKSPEWASRRGRFSDKHRCSLDNFMDATVKSIGDDVEGLKLEEKAF</sequence>
<feature type="domain" description="BTB" evidence="1">
    <location>
        <begin position="106"/>
        <end position="184"/>
    </location>
</feature>
<accession>A0ABR1RMI0</accession>
<name>A0ABR1RMI0_9PEZI</name>
<dbReference type="Pfam" id="PF00651">
    <property type="entry name" value="BTB"/>
    <property type="match status" value="1"/>
</dbReference>
<evidence type="ECO:0000313" key="2">
    <source>
        <dbReference type="EMBL" id="KAK8016082.1"/>
    </source>
</evidence>
<dbReference type="EMBL" id="JAQQWK010000014">
    <property type="protein sequence ID" value="KAK8016082.1"/>
    <property type="molecule type" value="Genomic_DNA"/>
</dbReference>
<proteinExistence type="predicted"/>
<protein>
    <recommendedName>
        <fullName evidence="1">BTB domain-containing protein</fullName>
    </recommendedName>
</protein>
<dbReference type="InterPro" id="IPR000210">
    <property type="entry name" value="BTB/POZ_dom"/>
</dbReference>
<comment type="caution">
    <text evidence="2">The sequence shown here is derived from an EMBL/GenBank/DDBJ whole genome shotgun (WGS) entry which is preliminary data.</text>
</comment>